<keyword evidence="1" id="KW-1133">Transmembrane helix</keyword>
<organism evidence="2 3">
    <name type="scientific">Gossypium anomalum</name>
    <dbReference type="NCBI Taxonomy" id="47600"/>
    <lineage>
        <taxon>Eukaryota</taxon>
        <taxon>Viridiplantae</taxon>
        <taxon>Streptophyta</taxon>
        <taxon>Embryophyta</taxon>
        <taxon>Tracheophyta</taxon>
        <taxon>Spermatophyta</taxon>
        <taxon>Magnoliopsida</taxon>
        <taxon>eudicotyledons</taxon>
        <taxon>Gunneridae</taxon>
        <taxon>Pentapetalae</taxon>
        <taxon>rosids</taxon>
        <taxon>malvids</taxon>
        <taxon>Malvales</taxon>
        <taxon>Malvaceae</taxon>
        <taxon>Malvoideae</taxon>
        <taxon>Gossypium</taxon>
    </lineage>
</organism>
<protein>
    <submittedName>
        <fullName evidence="2">Uncharacterized protein</fullName>
    </submittedName>
</protein>
<name>A0A8J5Z3R0_9ROSI</name>
<evidence type="ECO:0000313" key="3">
    <source>
        <dbReference type="Proteomes" id="UP000701853"/>
    </source>
</evidence>
<keyword evidence="1" id="KW-0812">Transmembrane</keyword>
<dbReference type="EMBL" id="JAHUZN010000010">
    <property type="protein sequence ID" value="KAG8480514.1"/>
    <property type="molecule type" value="Genomic_DNA"/>
</dbReference>
<proteinExistence type="predicted"/>
<keyword evidence="3" id="KW-1185">Reference proteome</keyword>
<gene>
    <name evidence="2" type="ORF">CXB51_024693</name>
</gene>
<keyword evidence="1" id="KW-0472">Membrane</keyword>
<reference evidence="2 3" key="1">
    <citation type="journal article" date="2021" name="bioRxiv">
        <title>The Gossypium anomalum genome as a resource for cotton improvement and evolutionary analysis of hybrid incompatibility.</title>
        <authorList>
            <person name="Grover C.E."/>
            <person name="Yuan D."/>
            <person name="Arick M.A."/>
            <person name="Miller E.R."/>
            <person name="Hu G."/>
            <person name="Peterson D.G."/>
            <person name="Wendel J.F."/>
            <person name="Udall J.A."/>
        </authorList>
    </citation>
    <scope>NUCLEOTIDE SEQUENCE [LARGE SCALE GENOMIC DNA]</scope>
    <source>
        <strain evidence="2">JFW-Udall</strain>
        <tissue evidence="2">Leaf</tissue>
    </source>
</reference>
<evidence type="ECO:0000256" key="1">
    <source>
        <dbReference type="SAM" id="Phobius"/>
    </source>
</evidence>
<dbReference type="AlphaFoldDB" id="A0A8J5Z3R0"/>
<comment type="caution">
    <text evidence="2">The sequence shown here is derived from an EMBL/GenBank/DDBJ whole genome shotgun (WGS) entry which is preliminary data.</text>
</comment>
<dbReference type="OrthoDB" id="1001056at2759"/>
<accession>A0A8J5Z3R0</accession>
<evidence type="ECO:0000313" key="2">
    <source>
        <dbReference type="EMBL" id="KAG8480514.1"/>
    </source>
</evidence>
<feature type="transmembrane region" description="Helical" evidence="1">
    <location>
        <begin position="6"/>
        <end position="31"/>
    </location>
</feature>
<dbReference type="Proteomes" id="UP000701853">
    <property type="component" value="Chromosome 10"/>
</dbReference>
<sequence>MAYTMSLIIMYALVSLWALIIVLFMILRVVLCFRMDSSNRDPEIGVSNYPIAEQGMQGPPLQKQLKEALRPIMVGTVVQYRPLFSTRMKKELNRVAPSVSYADNTLKRHIFMC</sequence>